<comment type="cofactor">
    <cofactor evidence="1 9">
        <name>heme</name>
        <dbReference type="ChEBI" id="CHEBI:30413"/>
    </cofactor>
</comment>
<accession>A0A0C2YSQ1</accession>
<dbReference type="OrthoDB" id="2789670at2759"/>
<dbReference type="InterPro" id="IPR001128">
    <property type="entry name" value="Cyt_P450"/>
</dbReference>
<reference evidence="12" key="2">
    <citation type="submission" date="2015-01" db="EMBL/GenBank/DDBJ databases">
        <title>Evolutionary Origins and Diversification of the Mycorrhizal Mutualists.</title>
        <authorList>
            <consortium name="DOE Joint Genome Institute"/>
            <consortium name="Mycorrhizal Genomics Consortium"/>
            <person name="Kohler A."/>
            <person name="Kuo A."/>
            <person name="Nagy L.G."/>
            <person name="Floudas D."/>
            <person name="Copeland A."/>
            <person name="Barry K.W."/>
            <person name="Cichocki N."/>
            <person name="Veneault-Fourrey C."/>
            <person name="LaButti K."/>
            <person name="Lindquist E.A."/>
            <person name="Lipzen A."/>
            <person name="Lundell T."/>
            <person name="Morin E."/>
            <person name="Murat C."/>
            <person name="Riley R."/>
            <person name="Ohm R."/>
            <person name="Sun H."/>
            <person name="Tunlid A."/>
            <person name="Henrissat B."/>
            <person name="Grigoriev I.V."/>
            <person name="Hibbett D.S."/>
            <person name="Martin F."/>
        </authorList>
    </citation>
    <scope>NUCLEOTIDE SEQUENCE [LARGE SCALE GENOMIC DNA]</scope>
    <source>
        <strain evidence="12">h7</strain>
    </source>
</reference>
<keyword evidence="10" id="KW-0812">Transmembrane</keyword>
<keyword evidence="8" id="KW-0503">Monooxygenase</keyword>
<evidence type="ECO:0000256" key="7">
    <source>
        <dbReference type="ARBA" id="ARBA00023004"/>
    </source>
</evidence>
<dbReference type="SUPFAM" id="SSF48264">
    <property type="entry name" value="Cytochrome P450"/>
    <property type="match status" value="1"/>
</dbReference>
<evidence type="ECO:0000313" key="12">
    <source>
        <dbReference type="Proteomes" id="UP000053424"/>
    </source>
</evidence>
<dbReference type="Proteomes" id="UP000053424">
    <property type="component" value="Unassembled WGS sequence"/>
</dbReference>
<keyword evidence="4 9" id="KW-0349">Heme</keyword>
<proteinExistence type="inferred from homology"/>
<evidence type="ECO:0000256" key="10">
    <source>
        <dbReference type="SAM" id="Phobius"/>
    </source>
</evidence>
<dbReference type="PRINTS" id="PR00463">
    <property type="entry name" value="EP450I"/>
</dbReference>
<dbReference type="HOGENOM" id="CLU_001570_2_3_1"/>
<dbReference type="Pfam" id="PF00067">
    <property type="entry name" value="p450"/>
    <property type="match status" value="1"/>
</dbReference>
<name>A0A0C2YSQ1_HEBCY</name>
<sequence length="513" mass="57735">MASILDIVQIASILFSIVFLLATFIKARKKAGNRLPYPPGPKGLPLLGNLFDFPTSNPWEAYCDWGKIYNSDILYGSALGNQVLILNNRDDADELLEKRSQWYSGRPHIPIVELMGWNFNVGLMDYGENWRYHRKICHQTFHQDAAKFYHPIQTRKVHQMLGELLLAPDEFEGHGKMLSIGILMATMYGYDVKSLDDPFIEVAERGQRLGNGLLVPGATLLNVIPILCRIPPLASTQKLAAQVRELTEAMQKLPMDFARRAVRAGTANTSLVASFLEKQESGPAAEREERALEMIAATVYSGKRGVTIAATKTFFYAMTIDPEIQRKAQAEIDSVVGSDRLPEYNDRHSLPVTEAIYREILRWRPPGPLGVPHLTTQDDVYKGYFIPKGTAVFTNIWAMTRDEMKYPDGSKFRPERFLREDGRLNDDDRVLAYGFGRRVCVGKHVASATLWLLIASVLATFDITQAKDESGKEVEIESGYTDGMISQKKPFKCSITPRSTKARQLAEELRISQ</sequence>
<evidence type="ECO:0000256" key="5">
    <source>
        <dbReference type="ARBA" id="ARBA00022723"/>
    </source>
</evidence>
<keyword evidence="10" id="KW-0472">Membrane</keyword>
<dbReference type="CDD" id="cd11065">
    <property type="entry name" value="CYP64-like"/>
    <property type="match status" value="1"/>
</dbReference>
<evidence type="ECO:0008006" key="13">
    <source>
        <dbReference type="Google" id="ProtNLM"/>
    </source>
</evidence>
<comment type="similarity">
    <text evidence="3">Belongs to the cytochrome P450 family.</text>
</comment>
<dbReference type="STRING" id="686832.A0A0C2YSQ1"/>
<evidence type="ECO:0000256" key="6">
    <source>
        <dbReference type="ARBA" id="ARBA00023002"/>
    </source>
</evidence>
<evidence type="ECO:0000256" key="8">
    <source>
        <dbReference type="ARBA" id="ARBA00023033"/>
    </source>
</evidence>
<dbReference type="GO" id="GO:0005506">
    <property type="term" value="F:iron ion binding"/>
    <property type="evidence" value="ECO:0007669"/>
    <property type="project" value="InterPro"/>
</dbReference>
<evidence type="ECO:0000256" key="2">
    <source>
        <dbReference type="ARBA" id="ARBA00005179"/>
    </source>
</evidence>
<comment type="pathway">
    <text evidence="2">Secondary metabolite biosynthesis.</text>
</comment>
<keyword evidence="5 9" id="KW-0479">Metal-binding</keyword>
<feature type="binding site" description="axial binding residue" evidence="9">
    <location>
        <position position="440"/>
    </location>
    <ligand>
        <name>heme</name>
        <dbReference type="ChEBI" id="CHEBI:30413"/>
    </ligand>
    <ligandPart>
        <name>Fe</name>
        <dbReference type="ChEBI" id="CHEBI:18248"/>
    </ligandPart>
</feature>
<feature type="transmembrane region" description="Helical" evidence="10">
    <location>
        <begin position="6"/>
        <end position="25"/>
    </location>
</feature>
<dbReference type="GO" id="GO:0016705">
    <property type="term" value="F:oxidoreductase activity, acting on paired donors, with incorporation or reduction of molecular oxygen"/>
    <property type="evidence" value="ECO:0007669"/>
    <property type="project" value="InterPro"/>
</dbReference>
<dbReference type="GO" id="GO:0004497">
    <property type="term" value="F:monooxygenase activity"/>
    <property type="evidence" value="ECO:0007669"/>
    <property type="project" value="UniProtKB-KW"/>
</dbReference>
<dbReference type="PRINTS" id="PR00385">
    <property type="entry name" value="P450"/>
</dbReference>
<dbReference type="InterPro" id="IPR050364">
    <property type="entry name" value="Cytochrome_P450_fung"/>
</dbReference>
<organism evidence="11 12">
    <name type="scientific">Hebeloma cylindrosporum</name>
    <dbReference type="NCBI Taxonomy" id="76867"/>
    <lineage>
        <taxon>Eukaryota</taxon>
        <taxon>Fungi</taxon>
        <taxon>Dikarya</taxon>
        <taxon>Basidiomycota</taxon>
        <taxon>Agaricomycotina</taxon>
        <taxon>Agaricomycetes</taxon>
        <taxon>Agaricomycetidae</taxon>
        <taxon>Agaricales</taxon>
        <taxon>Agaricineae</taxon>
        <taxon>Hymenogastraceae</taxon>
        <taxon>Hebeloma</taxon>
    </lineage>
</organism>
<dbReference type="PANTHER" id="PTHR46300">
    <property type="entry name" value="P450, PUTATIVE (EUROFUNG)-RELATED-RELATED"/>
    <property type="match status" value="1"/>
</dbReference>
<keyword evidence="12" id="KW-1185">Reference proteome</keyword>
<keyword evidence="10" id="KW-1133">Transmembrane helix</keyword>
<dbReference type="GO" id="GO:0020037">
    <property type="term" value="F:heme binding"/>
    <property type="evidence" value="ECO:0007669"/>
    <property type="project" value="InterPro"/>
</dbReference>
<evidence type="ECO:0000256" key="3">
    <source>
        <dbReference type="ARBA" id="ARBA00010617"/>
    </source>
</evidence>
<dbReference type="AlphaFoldDB" id="A0A0C2YSQ1"/>
<dbReference type="EMBL" id="KN831774">
    <property type="protein sequence ID" value="KIM44042.1"/>
    <property type="molecule type" value="Genomic_DNA"/>
</dbReference>
<keyword evidence="7 9" id="KW-0408">Iron</keyword>
<protein>
    <recommendedName>
        <fullName evidence="13">Cytochrome P450</fullName>
    </recommendedName>
</protein>
<gene>
    <name evidence="11" type="ORF">M413DRAFT_17902</name>
</gene>
<evidence type="ECO:0000313" key="11">
    <source>
        <dbReference type="EMBL" id="KIM44042.1"/>
    </source>
</evidence>
<reference evidence="11 12" key="1">
    <citation type="submission" date="2014-04" db="EMBL/GenBank/DDBJ databases">
        <authorList>
            <consortium name="DOE Joint Genome Institute"/>
            <person name="Kuo A."/>
            <person name="Gay G."/>
            <person name="Dore J."/>
            <person name="Kohler A."/>
            <person name="Nagy L.G."/>
            <person name="Floudas D."/>
            <person name="Copeland A."/>
            <person name="Barry K.W."/>
            <person name="Cichocki N."/>
            <person name="Veneault-Fourrey C."/>
            <person name="LaButti K."/>
            <person name="Lindquist E.A."/>
            <person name="Lipzen A."/>
            <person name="Lundell T."/>
            <person name="Morin E."/>
            <person name="Murat C."/>
            <person name="Sun H."/>
            <person name="Tunlid A."/>
            <person name="Henrissat B."/>
            <person name="Grigoriev I.V."/>
            <person name="Hibbett D.S."/>
            <person name="Martin F."/>
            <person name="Nordberg H.P."/>
            <person name="Cantor M.N."/>
            <person name="Hua S.X."/>
        </authorList>
    </citation>
    <scope>NUCLEOTIDE SEQUENCE [LARGE SCALE GENOMIC DNA]</scope>
    <source>
        <strain evidence="12">h7</strain>
    </source>
</reference>
<dbReference type="InterPro" id="IPR036396">
    <property type="entry name" value="Cyt_P450_sf"/>
</dbReference>
<keyword evidence="6" id="KW-0560">Oxidoreductase</keyword>
<dbReference type="PANTHER" id="PTHR46300:SF7">
    <property type="entry name" value="P450, PUTATIVE (EUROFUNG)-RELATED"/>
    <property type="match status" value="1"/>
</dbReference>
<evidence type="ECO:0000256" key="1">
    <source>
        <dbReference type="ARBA" id="ARBA00001971"/>
    </source>
</evidence>
<dbReference type="Gene3D" id="1.10.630.10">
    <property type="entry name" value="Cytochrome P450"/>
    <property type="match status" value="1"/>
</dbReference>
<evidence type="ECO:0000256" key="4">
    <source>
        <dbReference type="ARBA" id="ARBA00022617"/>
    </source>
</evidence>
<dbReference type="InterPro" id="IPR002401">
    <property type="entry name" value="Cyt_P450_E_grp-I"/>
</dbReference>
<evidence type="ECO:0000256" key="9">
    <source>
        <dbReference type="PIRSR" id="PIRSR602401-1"/>
    </source>
</evidence>